<comment type="caution">
    <text evidence="2">The sequence shown here is derived from an EMBL/GenBank/DDBJ whole genome shotgun (WGS) entry which is preliminary data.</text>
</comment>
<gene>
    <name evidence="2" type="ORF">GCM10009824_23330</name>
</gene>
<organism evidence="2 3">
    <name type="scientific">Kocuria atrinae</name>
    <dbReference type="NCBI Taxonomy" id="592377"/>
    <lineage>
        <taxon>Bacteria</taxon>
        <taxon>Bacillati</taxon>
        <taxon>Actinomycetota</taxon>
        <taxon>Actinomycetes</taxon>
        <taxon>Micrococcales</taxon>
        <taxon>Micrococcaceae</taxon>
        <taxon>Kocuria</taxon>
    </lineage>
</organism>
<proteinExistence type="predicted"/>
<accession>A0ABN2Y2S8</accession>
<evidence type="ECO:0000313" key="2">
    <source>
        <dbReference type="EMBL" id="GAA2121064.1"/>
    </source>
</evidence>
<name>A0ABN2Y2S8_9MICC</name>
<feature type="region of interest" description="Disordered" evidence="1">
    <location>
        <begin position="14"/>
        <end position="35"/>
    </location>
</feature>
<evidence type="ECO:0000256" key="1">
    <source>
        <dbReference type="SAM" id="MobiDB-lite"/>
    </source>
</evidence>
<dbReference type="EMBL" id="BAAAQA010000025">
    <property type="protein sequence ID" value="GAA2121064.1"/>
    <property type="molecule type" value="Genomic_DNA"/>
</dbReference>
<sequence>MLYVTVLQGYAEQHNRHGGSSQDYLPGTNPVQREPQGEYMDPCIPGLVRFAGYLSTDKPNPAIRRAT</sequence>
<protein>
    <submittedName>
        <fullName evidence="2">Uncharacterized protein</fullName>
    </submittedName>
</protein>
<reference evidence="2 3" key="1">
    <citation type="journal article" date="2019" name="Int. J. Syst. Evol. Microbiol.">
        <title>The Global Catalogue of Microorganisms (GCM) 10K type strain sequencing project: providing services to taxonomists for standard genome sequencing and annotation.</title>
        <authorList>
            <consortium name="The Broad Institute Genomics Platform"/>
            <consortium name="The Broad Institute Genome Sequencing Center for Infectious Disease"/>
            <person name="Wu L."/>
            <person name="Ma J."/>
        </authorList>
    </citation>
    <scope>NUCLEOTIDE SEQUENCE [LARGE SCALE GENOMIC DNA]</scope>
    <source>
        <strain evidence="2 3">JCM 15914</strain>
    </source>
</reference>
<keyword evidence="3" id="KW-1185">Reference proteome</keyword>
<dbReference type="Proteomes" id="UP001500166">
    <property type="component" value="Unassembled WGS sequence"/>
</dbReference>
<evidence type="ECO:0000313" key="3">
    <source>
        <dbReference type="Proteomes" id="UP001500166"/>
    </source>
</evidence>